<evidence type="ECO:0000313" key="2">
    <source>
        <dbReference type="Proteomes" id="UP000789920"/>
    </source>
</evidence>
<organism evidence="1 2">
    <name type="scientific">Racocetra persica</name>
    <dbReference type="NCBI Taxonomy" id="160502"/>
    <lineage>
        <taxon>Eukaryota</taxon>
        <taxon>Fungi</taxon>
        <taxon>Fungi incertae sedis</taxon>
        <taxon>Mucoromycota</taxon>
        <taxon>Glomeromycotina</taxon>
        <taxon>Glomeromycetes</taxon>
        <taxon>Diversisporales</taxon>
        <taxon>Gigasporaceae</taxon>
        <taxon>Racocetra</taxon>
    </lineage>
</organism>
<reference evidence="1" key="1">
    <citation type="submission" date="2021-06" db="EMBL/GenBank/DDBJ databases">
        <authorList>
            <person name="Kallberg Y."/>
            <person name="Tangrot J."/>
            <person name="Rosling A."/>
        </authorList>
    </citation>
    <scope>NUCLEOTIDE SEQUENCE</scope>
    <source>
        <strain evidence="1">MA461A</strain>
    </source>
</reference>
<dbReference type="EMBL" id="CAJVQC010083650">
    <property type="protein sequence ID" value="CAG8820425.1"/>
    <property type="molecule type" value="Genomic_DNA"/>
</dbReference>
<proteinExistence type="predicted"/>
<comment type="caution">
    <text evidence="1">The sequence shown here is derived from an EMBL/GenBank/DDBJ whole genome shotgun (WGS) entry which is preliminary data.</text>
</comment>
<dbReference type="Proteomes" id="UP000789920">
    <property type="component" value="Unassembled WGS sequence"/>
</dbReference>
<gene>
    <name evidence="1" type="ORF">RPERSI_LOCUS25350</name>
</gene>
<evidence type="ECO:0000313" key="1">
    <source>
        <dbReference type="EMBL" id="CAG8820425.1"/>
    </source>
</evidence>
<feature type="non-terminal residue" evidence="1">
    <location>
        <position position="1"/>
    </location>
</feature>
<accession>A0ACA9S1J0</accession>
<name>A0ACA9S1J0_9GLOM</name>
<keyword evidence="2" id="KW-1185">Reference proteome</keyword>
<feature type="non-terminal residue" evidence="1">
    <location>
        <position position="96"/>
    </location>
</feature>
<sequence length="96" mass="10592">FMAPIGLLGYSATLLNNASILYIGGRLHPGSFVDISYLLMDKTTSGNIPYSRSDHGSVFIPQYNQILIFYGYPDSSFIALDTLKFVWSSPTISYNG</sequence>
<protein>
    <submittedName>
        <fullName evidence="1">5850_t:CDS:1</fullName>
    </submittedName>
</protein>